<dbReference type="InterPro" id="IPR000172">
    <property type="entry name" value="GMC_OxRdtase_N"/>
</dbReference>
<keyword evidence="9" id="KW-1185">Reference proteome</keyword>
<dbReference type="Pfam" id="PF00732">
    <property type="entry name" value="GMC_oxred_N"/>
    <property type="match status" value="1"/>
</dbReference>
<dbReference type="PANTHER" id="PTHR11552">
    <property type="entry name" value="GLUCOSE-METHANOL-CHOLINE GMC OXIDOREDUCTASE"/>
    <property type="match status" value="1"/>
</dbReference>
<feature type="domain" description="Glucose-methanol-choline oxidoreductase N-terminal" evidence="6">
    <location>
        <begin position="86"/>
        <end position="109"/>
    </location>
</feature>
<reference evidence="8 9" key="1">
    <citation type="submission" date="2022-06" db="EMBL/GenBank/DDBJ databases">
        <title>Mesorhizobium sp. strain RP14 Genome sequencing and assembly.</title>
        <authorList>
            <person name="Kim I."/>
        </authorList>
    </citation>
    <scope>NUCLEOTIDE SEQUENCE [LARGE SCALE GENOMIC DNA]</scope>
    <source>
        <strain evidence="9">RP14(2022)</strain>
    </source>
</reference>
<dbReference type="PROSITE" id="PS00623">
    <property type="entry name" value="GMC_OXRED_1"/>
    <property type="match status" value="1"/>
</dbReference>
<dbReference type="Proteomes" id="UP001205906">
    <property type="component" value="Unassembled WGS sequence"/>
</dbReference>
<dbReference type="SUPFAM" id="SSF51905">
    <property type="entry name" value="FAD/NAD(P)-binding domain"/>
    <property type="match status" value="1"/>
</dbReference>
<organism evidence="8 9">
    <name type="scientific">Mesorhizobium liriopis</name>
    <dbReference type="NCBI Taxonomy" id="2953882"/>
    <lineage>
        <taxon>Bacteria</taxon>
        <taxon>Pseudomonadati</taxon>
        <taxon>Pseudomonadota</taxon>
        <taxon>Alphaproteobacteria</taxon>
        <taxon>Hyphomicrobiales</taxon>
        <taxon>Phyllobacteriaceae</taxon>
        <taxon>Mesorhizobium</taxon>
    </lineage>
</organism>
<dbReference type="EC" id="1.1.99.1" evidence="8"/>
<evidence type="ECO:0000313" key="8">
    <source>
        <dbReference type="EMBL" id="MCO6049272.1"/>
    </source>
</evidence>
<sequence>MAHLVSTGFDFIIVGGGSAGCVLANRLSEDPSNRVLLLEAGEKPRGLMMRMPAGVYKVFGDRRINWNYESESEPNLNGRRIPVPRGKVLGGSSAINAMVYLRGHPRDYNRWAEAGLTDWSYAHCLPYFRKSETSDRAPSPYHGSDGPLRVSRGTMQSPIFDAFLEAGKNNGHSISEDLNGAQPEGLGRMDATKRDGQRCSAYDAYLKPIMHRKNLVVVSGAHVNRVVIDRGRAIGVEFKRNGYELSCTADREVILSAGAINTPQILMLSGIGDPDALARHGILPMIENREVGRNLQDHLNLGLSFRCTKPVSLAWLGHPVGKAYAGARWLATRSGPAASNIWEVGGTIRSSSAVSYPNIQYHLGPMKIEKRANGFGLAHGFMLHLAQLRQRSRGSVQIRSSDPNDTPLIAFDYLAAEDDRTELRDALRVTREIVRNPAFEMLGASEVFPGASLQSNEAIDAIIRSSIETEFHPSCTCRMGTAADSVVDPELLVRGIDRLRVVDASVMPDIVSSNLNAPTIMIAEKAADIILGRLPLEPAQIARMNSPSSEPRLQ</sequence>
<dbReference type="SUPFAM" id="SSF54373">
    <property type="entry name" value="FAD-linked reductases, C-terminal domain"/>
    <property type="match status" value="1"/>
</dbReference>
<dbReference type="Gene3D" id="3.50.50.60">
    <property type="entry name" value="FAD/NAD(P)-binding domain"/>
    <property type="match status" value="1"/>
</dbReference>
<evidence type="ECO:0000256" key="3">
    <source>
        <dbReference type="ARBA" id="ARBA00022630"/>
    </source>
</evidence>
<evidence type="ECO:0000256" key="1">
    <source>
        <dbReference type="ARBA" id="ARBA00001974"/>
    </source>
</evidence>
<comment type="caution">
    <text evidence="8">The sequence shown here is derived from an EMBL/GenBank/DDBJ whole genome shotgun (WGS) entry which is preliminary data.</text>
</comment>
<evidence type="ECO:0000256" key="5">
    <source>
        <dbReference type="RuleBase" id="RU003968"/>
    </source>
</evidence>
<dbReference type="EMBL" id="JAMXQS010000002">
    <property type="protein sequence ID" value="MCO6049272.1"/>
    <property type="molecule type" value="Genomic_DNA"/>
</dbReference>
<keyword evidence="8" id="KW-0560">Oxidoreductase</keyword>
<evidence type="ECO:0000256" key="4">
    <source>
        <dbReference type="ARBA" id="ARBA00022827"/>
    </source>
</evidence>
<evidence type="ECO:0000259" key="7">
    <source>
        <dbReference type="PROSITE" id="PS00624"/>
    </source>
</evidence>
<dbReference type="PANTHER" id="PTHR11552:SF147">
    <property type="entry name" value="CHOLINE DEHYDROGENASE, MITOCHONDRIAL"/>
    <property type="match status" value="1"/>
</dbReference>
<keyword evidence="3 5" id="KW-0285">Flavoprotein</keyword>
<dbReference type="NCBIfam" id="NF002550">
    <property type="entry name" value="PRK02106.1"/>
    <property type="match status" value="1"/>
</dbReference>
<evidence type="ECO:0000313" key="9">
    <source>
        <dbReference type="Proteomes" id="UP001205906"/>
    </source>
</evidence>
<proteinExistence type="inferred from homology"/>
<comment type="similarity">
    <text evidence="2 5">Belongs to the GMC oxidoreductase family.</text>
</comment>
<name>A0ABT1C367_9HYPH</name>
<dbReference type="RefSeq" id="WP_252816861.1">
    <property type="nucleotide sequence ID" value="NZ_JAMXQS010000002.1"/>
</dbReference>
<comment type="cofactor">
    <cofactor evidence="1">
        <name>FAD</name>
        <dbReference type="ChEBI" id="CHEBI:57692"/>
    </cofactor>
</comment>
<dbReference type="GO" id="GO:0008812">
    <property type="term" value="F:choline dehydrogenase activity"/>
    <property type="evidence" value="ECO:0007669"/>
    <property type="project" value="UniProtKB-EC"/>
</dbReference>
<evidence type="ECO:0000259" key="6">
    <source>
        <dbReference type="PROSITE" id="PS00623"/>
    </source>
</evidence>
<keyword evidence="4 5" id="KW-0274">FAD</keyword>
<dbReference type="InterPro" id="IPR012132">
    <property type="entry name" value="GMC_OxRdtase"/>
</dbReference>
<accession>A0ABT1C367</accession>
<dbReference type="Pfam" id="PF05199">
    <property type="entry name" value="GMC_oxred_C"/>
    <property type="match status" value="1"/>
</dbReference>
<dbReference type="PIRSF" id="PIRSF000137">
    <property type="entry name" value="Alcohol_oxidase"/>
    <property type="match status" value="1"/>
</dbReference>
<protein>
    <submittedName>
        <fullName evidence="8">Choline dehydrogenase</fullName>
        <ecNumber evidence="8">1.1.99.1</ecNumber>
    </submittedName>
</protein>
<dbReference type="Gene3D" id="3.30.560.10">
    <property type="entry name" value="Glucose Oxidase, domain 3"/>
    <property type="match status" value="1"/>
</dbReference>
<evidence type="ECO:0000256" key="2">
    <source>
        <dbReference type="ARBA" id="ARBA00010790"/>
    </source>
</evidence>
<dbReference type="InterPro" id="IPR036188">
    <property type="entry name" value="FAD/NAD-bd_sf"/>
</dbReference>
<feature type="domain" description="Glucose-methanol-choline oxidoreductase N-terminal" evidence="7">
    <location>
        <begin position="258"/>
        <end position="272"/>
    </location>
</feature>
<dbReference type="PROSITE" id="PS00624">
    <property type="entry name" value="GMC_OXRED_2"/>
    <property type="match status" value="1"/>
</dbReference>
<dbReference type="InterPro" id="IPR007867">
    <property type="entry name" value="GMC_OxRtase_C"/>
</dbReference>
<gene>
    <name evidence="8" type="ORF">NGM99_05640</name>
</gene>